<evidence type="ECO:0000313" key="1">
    <source>
        <dbReference type="EMBL" id="EHN12352.1"/>
    </source>
</evidence>
<evidence type="ECO:0008006" key="3">
    <source>
        <dbReference type="Google" id="ProtNLM"/>
    </source>
</evidence>
<keyword evidence="2" id="KW-1185">Reference proteome</keyword>
<protein>
    <recommendedName>
        <fullName evidence="3">DUF4932 domain-containing protein</fullName>
    </recommendedName>
</protein>
<accession>H0E1W0</accession>
<dbReference type="Proteomes" id="UP000005143">
    <property type="component" value="Unassembled WGS sequence"/>
</dbReference>
<dbReference type="InterPro" id="IPR032560">
    <property type="entry name" value="DUF4932"/>
</dbReference>
<gene>
    <name evidence="1" type="ORF">PAI11_07720</name>
</gene>
<reference evidence="1 2" key="1">
    <citation type="journal article" date="2013" name="Biodegradation">
        <title>Quantitative proteomic analysis of ibuprofen-degrading Patulibacter sp. strain I11.</title>
        <authorList>
            <person name="Almeida B."/>
            <person name="Kjeldal H."/>
            <person name="Lolas I."/>
            <person name="Knudsen A.D."/>
            <person name="Carvalho G."/>
            <person name="Nielsen K.L."/>
            <person name="Barreto Crespo M.T."/>
            <person name="Stensballe A."/>
            <person name="Nielsen J.L."/>
        </authorList>
    </citation>
    <scope>NUCLEOTIDE SEQUENCE [LARGE SCALE GENOMIC DNA]</scope>
    <source>
        <strain evidence="1 2">I11</strain>
    </source>
</reference>
<dbReference type="AlphaFoldDB" id="H0E1W0"/>
<sequence>MADAPPAPLTAAERAAVRRLPVAVDRRVELLSILFRLAGAPPYPQAATPYARAVDAWFGRLRADPAVVATRELIARGIAYDGPVQLAVQLDDRWRLTVPRGDLDPRWRRVDVAGYLALVRRFAQVSDVAGFLRGQRGYAAAVEGADRRLLGDRPIVDWYERLLGRRPGARYAVAPGLLSGGHSFSARGHGGRAVLLVLFLEAPGADGVPRPTVGSVEFLAHELAHSWVNPIFGAAAARLRPVATPVFRRVAGAMRGQAYPTPRIMVDESVVRALTVLFLRDRVGADAARRSLADQQRLGFAWTPALASALDALRRAHGGRLDPDAAVAATARVLREWDAEQG</sequence>
<name>H0E1W0_9ACTN</name>
<proteinExistence type="predicted"/>
<dbReference type="EMBL" id="AGUD01000033">
    <property type="protein sequence ID" value="EHN12352.1"/>
    <property type="molecule type" value="Genomic_DNA"/>
</dbReference>
<dbReference type="RefSeq" id="WP_007571113.1">
    <property type="nucleotide sequence ID" value="NZ_AGUD01000033.1"/>
</dbReference>
<dbReference type="Pfam" id="PF16286">
    <property type="entry name" value="DUF4932"/>
    <property type="match status" value="1"/>
</dbReference>
<evidence type="ECO:0000313" key="2">
    <source>
        <dbReference type="Proteomes" id="UP000005143"/>
    </source>
</evidence>
<comment type="caution">
    <text evidence="1">The sequence shown here is derived from an EMBL/GenBank/DDBJ whole genome shotgun (WGS) entry which is preliminary data.</text>
</comment>
<organism evidence="1 2">
    <name type="scientific">Patulibacter medicamentivorans</name>
    <dbReference type="NCBI Taxonomy" id="1097667"/>
    <lineage>
        <taxon>Bacteria</taxon>
        <taxon>Bacillati</taxon>
        <taxon>Actinomycetota</taxon>
        <taxon>Thermoleophilia</taxon>
        <taxon>Solirubrobacterales</taxon>
        <taxon>Patulibacteraceae</taxon>
        <taxon>Patulibacter</taxon>
    </lineage>
</organism>